<dbReference type="GeneID" id="77189396"/>
<gene>
    <name evidence="1" type="ORF">LP092_03320</name>
    <name evidence="2" type="ORF">LP129_03715</name>
</gene>
<evidence type="ECO:0000313" key="1">
    <source>
        <dbReference type="EMBL" id="UZA03794.1"/>
    </source>
</evidence>
<evidence type="ECO:0000313" key="3">
    <source>
        <dbReference type="Proteomes" id="UP001163283"/>
    </source>
</evidence>
<dbReference type="RefSeq" id="WP_112741883.1">
    <property type="nucleotide sequence ID" value="NZ_CP030241.1"/>
</dbReference>
<evidence type="ECO:0000313" key="2">
    <source>
        <dbReference type="EMBL" id="UZA52265.1"/>
    </source>
</evidence>
<reference evidence="2 3" key="1">
    <citation type="journal article" date="2022" name="BMC Microbiol.">
        <title>Whole genome sequencing of Moraxella bovis strains from North America reveals two genotypes with different genetic determinants.</title>
        <authorList>
            <person name="Wynn E.L."/>
            <person name="Hille M.M."/>
            <person name="Loy J.D."/>
            <person name="Schuller G."/>
            <person name="Kuhn K.L."/>
            <person name="Dickey A.M."/>
            <person name="Bono J.L."/>
            <person name="Clawson M.L."/>
        </authorList>
    </citation>
    <scope>NUCLEOTIDE SEQUENCE [LARGE SCALE GENOMIC DNA]</scope>
    <source>
        <strain evidence="1">SAM102599</strain>
        <strain evidence="2 3">SAM57978</strain>
    </source>
</reference>
<dbReference type="Proteomes" id="UP001163283">
    <property type="component" value="Chromosome"/>
</dbReference>
<organism evidence="2 3">
    <name type="scientific">Moraxella bovis</name>
    <dbReference type="NCBI Taxonomy" id="476"/>
    <lineage>
        <taxon>Bacteria</taxon>
        <taxon>Pseudomonadati</taxon>
        <taxon>Pseudomonadota</taxon>
        <taxon>Gammaproteobacteria</taxon>
        <taxon>Moraxellales</taxon>
        <taxon>Moraxellaceae</taxon>
        <taxon>Moraxella</taxon>
    </lineage>
</organism>
<proteinExistence type="predicted"/>
<sequence>MNLFGVITKRAIREGILLIILKNCHKIFLREYLVDYHLDIDEVYAYIDEFLLFSSLSNTKIDNLEQAKNIFHDLCDNGIDFDISEKRDGSIIEHVEPNFEWFLQCIVPISLCLYLINSDFFKPYLFIHKFRDLISICDEFGIELPEIPKKSDKQSRFAYYWGFCESIYNFK</sequence>
<dbReference type="Proteomes" id="UP001163632">
    <property type="component" value="Chromosome"/>
</dbReference>
<accession>A0AAX3EW71</accession>
<name>A0AAX3EW71_MORBO</name>
<dbReference type="AlphaFoldDB" id="A0AAX3EW71"/>
<dbReference type="EMBL" id="CP087830">
    <property type="protein sequence ID" value="UZA03794.1"/>
    <property type="molecule type" value="Genomic_DNA"/>
</dbReference>
<dbReference type="KEGG" id="mboi:DQF64_03355"/>
<protein>
    <submittedName>
        <fullName evidence="2">Uncharacterized protein</fullName>
    </submittedName>
</protein>
<dbReference type="EMBL" id="CP087781">
    <property type="protein sequence ID" value="UZA52265.1"/>
    <property type="molecule type" value="Genomic_DNA"/>
</dbReference>
<keyword evidence="4" id="KW-1185">Reference proteome</keyword>
<evidence type="ECO:0000313" key="4">
    <source>
        <dbReference type="Proteomes" id="UP001163632"/>
    </source>
</evidence>